<feature type="transmembrane region" description="Helical" evidence="12">
    <location>
        <begin position="251"/>
        <end position="273"/>
    </location>
</feature>
<name>A0A1H6DHN2_9GAMM</name>
<keyword evidence="12" id="KW-1133">Transmembrane helix</keyword>
<dbReference type="FunFam" id="3.30.565.10:FF:000010">
    <property type="entry name" value="Sensor histidine kinase RcsC"/>
    <property type="match status" value="1"/>
</dbReference>
<dbReference type="GO" id="GO:0005524">
    <property type="term" value="F:ATP binding"/>
    <property type="evidence" value="ECO:0007669"/>
    <property type="project" value="UniProtKB-KW"/>
</dbReference>
<dbReference type="SUPFAM" id="SSF47384">
    <property type="entry name" value="Homodimeric domain of signal transducing histidine kinase"/>
    <property type="match status" value="1"/>
</dbReference>
<dbReference type="InterPro" id="IPR001789">
    <property type="entry name" value="Sig_transdc_resp-reg_receiver"/>
</dbReference>
<dbReference type="InterPro" id="IPR000014">
    <property type="entry name" value="PAS"/>
</dbReference>
<dbReference type="InterPro" id="IPR004358">
    <property type="entry name" value="Sig_transdc_His_kin-like_C"/>
</dbReference>
<dbReference type="InterPro" id="IPR000700">
    <property type="entry name" value="PAS-assoc_C"/>
</dbReference>
<evidence type="ECO:0000256" key="9">
    <source>
        <dbReference type="ARBA" id="ARBA00064003"/>
    </source>
</evidence>
<dbReference type="InterPro" id="IPR035965">
    <property type="entry name" value="PAS-like_dom_sf"/>
</dbReference>
<dbReference type="Gene3D" id="3.40.50.2300">
    <property type="match status" value="1"/>
</dbReference>
<dbReference type="Gene3D" id="3.30.450.20">
    <property type="entry name" value="PAS domain"/>
    <property type="match status" value="1"/>
</dbReference>
<keyword evidence="7" id="KW-0067">ATP-binding</keyword>
<feature type="transmembrane region" description="Helical" evidence="12">
    <location>
        <begin position="79"/>
        <end position="105"/>
    </location>
</feature>
<dbReference type="SMART" id="SM00387">
    <property type="entry name" value="HATPase_c"/>
    <property type="match status" value="1"/>
</dbReference>
<dbReference type="CDD" id="cd00082">
    <property type="entry name" value="HisKA"/>
    <property type="match status" value="1"/>
</dbReference>
<dbReference type="CDD" id="cd16922">
    <property type="entry name" value="HATPase_EvgS-ArcB-TorS-like"/>
    <property type="match status" value="1"/>
</dbReference>
<feature type="transmembrane region" description="Helical" evidence="12">
    <location>
        <begin position="144"/>
        <end position="166"/>
    </location>
</feature>
<keyword evidence="8" id="KW-0902">Two-component regulatory system</keyword>
<feature type="region of interest" description="Disordered" evidence="13">
    <location>
        <begin position="677"/>
        <end position="703"/>
    </location>
</feature>
<proteinExistence type="predicted"/>
<dbReference type="PROSITE" id="PS50109">
    <property type="entry name" value="HIS_KIN"/>
    <property type="match status" value="1"/>
</dbReference>
<dbReference type="GO" id="GO:0000155">
    <property type="term" value="F:phosphorelay sensor kinase activity"/>
    <property type="evidence" value="ECO:0007669"/>
    <property type="project" value="InterPro"/>
</dbReference>
<dbReference type="SUPFAM" id="SSF55874">
    <property type="entry name" value="ATPase domain of HSP90 chaperone/DNA topoisomerase II/histidine kinase"/>
    <property type="match status" value="1"/>
</dbReference>
<dbReference type="Pfam" id="PF00072">
    <property type="entry name" value="Response_reg"/>
    <property type="match status" value="1"/>
</dbReference>
<comment type="catalytic activity">
    <reaction evidence="1">
        <text>ATP + protein L-histidine = ADP + protein N-phospho-L-histidine.</text>
        <dbReference type="EC" id="2.7.13.3"/>
    </reaction>
</comment>
<feature type="domain" description="PAS" evidence="16">
    <location>
        <begin position="297"/>
        <end position="350"/>
    </location>
</feature>
<feature type="transmembrane region" description="Helical" evidence="12">
    <location>
        <begin position="178"/>
        <end position="198"/>
    </location>
</feature>
<dbReference type="GO" id="GO:0006355">
    <property type="term" value="P:regulation of DNA-templated transcription"/>
    <property type="evidence" value="ECO:0007669"/>
    <property type="project" value="InterPro"/>
</dbReference>
<dbReference type="GO" id="GO:0016020">
    <property type="term" value="C:membrane"/>
    <property type="evidence" value="ECO:0007669"/>
    <property type="project" value="UniProtKB-UniRule"/>
</dbReference>
<keyword evidence="12" id="KW-0812">Transmembrane</keyword>
<dbReference type="CDD" id="cd17546">
    <property type="entry name" value="REC_hyHK_CKI1_RcsC-like"/>
    <property type="match status" value="1"/>
</dbReference>
<dbReference type="InterPro" id="IPR036097">
    <property type="entry name" value="HisK_dim/P_sf"/>
</dbReference>
<feature type="transmembrane region" description="Helical" evidence="12">
    <location>
        <begin position="111"/>
        <end position="132"/>
    </location>
</feature>
<comment type="subunit">
    <text evidence="9">At low DSF concentrations, interacts with RpfF.</text>
</comment>
<evidence type="ECO:0000256" key="10">
    <source>
        <dbReference type="ARBA" id="ARBA00068150"/>
    </source>
</evidence>
<dbReference type="FunFam" id="1.10.287.130:FF:000002">
    <property type="entry name" value="Two-component osmosensing histidine kinase"/>
    <property type="match status" value="1"/>
</dbReference>
<evidence type="ECO:0000256" key="3">
    <source>
        <dbReference type="ARBA" id="ARBA00022553"/>
    </source>
</evidence>
<dbReference type="PANTHER" id="PTHR45339:SF1">
    <property type="entry name" value="HYBRID SIGNAL TRANSDUCTION HISTIDINE KINASE J"/>
    <property type="match status" value="1"/>
</dbReference>
<evidence type="ECO:0000313" key="19">
    <source>
        <dbReference type="EMBL" id="SEG84719.1"/>
    </source>
</evidence>
<dbReference type="Gene3D" id="3.30.565.10">
    <property type="entry name" value="Histidine kinase-like ATPase, C-terminal domain"/>
    <property type="match status" value="1"/>
</dbReference>
<evidence type="ECO:0000256" key="13">
    <source>
        <dbReference type="SAM" id="MobiDB-lite"/>
    </source>
</evidence>
<accession>A0A1H6DHN2</accession>
<sequence length="842" mass="91668">MALHAQAGENDSREHTIMDIHFQPLSFLTGTPDPSRLYVGQYDPGLVALSIAIAVFAAYVSLLVVQLSEQAAPGRSRRMLLILGGIGFGVGIWSMHFIGMLGFSLPCNISYGPWATALSMVPGVLAGIYALRFITAGQSRKRDLLLGGTLFGGGIGLMHFTGMAAMRMDAYLRYDPGLFTLSILVAVLLSISAFWLRTGVLGQLRLPGQISLLLSALVLGLAVSGMHYTAMTAAYFEIGNLSQTVSNGFDPVTLSLVIGLAVFIMIGMMLITVHRESQARFESAGRITELLEEIKGREVLLTGLVESTPDALFTVDRSGRIKVVNRRASELFGYTKEEFIGRDISMLLPERLRSGHAAHLASFFAAPRVRQMGSQTSSLFAEDKQGREFPIEVALSPYETADGLMCIAILRDITERKLVERELVDAKLAAEQSSRAKSEFLATMSHEIRTPMNGIIGMNTMLLQSGLNCEQQDYAHTIQHSADALLVLLNDILDISKIEAGKLDIEQIDFDLYTLLDHFAQTLTLAAQQKGLEFSFAISANVPRLLCGDPGRLRQILNNLTGNAIKFTEAGQVRVEVETLARNGDSVLLKFIVSDSGIGIPRAKFDRLFQQFSQVDSSTTRTHGGTGLGLAICKRLSDMMGGDIGVESEQGKGSRFWFTARFTLSQQVVADTLDTAPQRPAEPHLEPDPEPQSGPTQGSAAVQTGPISEAGEQISPPQLLLVEDNLINQKVAVGLLKKLGCQVDVANNGQEGVDALEQKRYDLVFMDMQMPVMSGVEATRAIRAARDKAYRQIPIVAMTANAMEEDRQACMDAGMNDFLTKPLSVQRISEALNLWLELPPTP</sequence>
<dbReference type="SMART" id="SM00448">
    <property type="entry name" value="REC"/>
    <property type="match status" value="1"/>
</dbReference>
<reference evidence="19 20" key="1">
    <citation type="submission" date="2016-10" db="EMBL/GenBank/DDBJ databases">
        <authorList>
            <person name="de Groot N.N."/>
        </authorList>
    </citation>
    <scope>NUCLEOTIDE SEQUENCE [LARGE SCALE GENOMIC DNA]</scope>
    <source>
        <strain evidence="19 20">DSM 22012</strain>
    </source>
</reference>
<keyword evidence="6" id="KW-0418">Kinase</keyword>
<feature type="modified residue" description="4-aspartylphosphate" evidence="11">
    <location>
        <position position="767"/>
    </location>
</feature>
<dbReference type="PANTHER" id="PTHR45339">
    <property type="entry name" value="HYBRID SIGNAL TRANSDUCTION HISTIDINE KINASE J"/>
    <property type="match status" value="1"/>
</dbReference>
<evidence type="ECO:0000259" key="18">
    <source>
        <dbReference type="PROSITE" id="PS50924"/>
    </source>
</evidence>
<evidence type="ECO:0000256" key="6">
    <source>
        <dbReference type="ARBA" id="ARBA00022777"/>
    </source>
</evidence>
<evidence type="ECO:0000256" key="5">
    <source>
        <dbReference type="ARBA" id="ARBA00022741"/>
    </source>
</evidence>
<keyword evidence="5" id="KW-0547">Nucleotide-binding</keyword>
<evidence type="ECO:0000256" key="7">
    <source>
        <dbReference type="ARBA" id="ARBA00022840"/>
    </source>
</evidence>
<dbReference type="Pfam" id="PF00989">
    <property type="entry name" value="PAS"/>
    <property type="match status" value="1"/>
</dbReference>
<dbReference type="PRINTS" id="PR00344">
    <property type="entry name" value="BCTRLSENSOR"/>
</dbReference>
<keyword evidence="20" id="KW-1185">Reference proteome</keyword>
<dbReference type="CDD" id="cd00130">
    <property type="entry name" value="PAS"/>
    <property type="match status" value="1"/>
</dbReference>
<evidence type="ECO:0000259" key="17">
    <source>
        <dbReference type="PROSITE" id="PS50113"/>
    </source>
</evidence>
<organism evidence="19 20">
    <name type="scientific">Marinobacterium lutimaris</name>
    <dbReference type="NCBI Taxonomy" id="568106"/>
    <lineage>
        <taxon>Bacteria</taxon>
        <taxon>Pseudomonadati</taxon>
        <taxon>Pseudomonadota</taxon>
        <taxon>Gammaproteobacteria</taxon>
        <taxon>Oceanospirillales</taxon>
        <taxon>Oceanospirillaceae</taxon>
        <taxon>Marinobacterium</taxon>
    </lineage>
</organism>
<evidence type="ECO:0000256" key="11">
    <source>
        <dbReference type="PROSITE-ProRule" id="PRU00169"/>
    </source>
</evidence>
<feature type="transmembrane region" description="Helical" evidence="12">
    <location>
        <begin position="46"/>
        <end position="67"/>
    </location>
</feature>
<protein>
    <recommendedName>
        <fullName evidence="10">Sensory/regulatory protein RpfC</fullName>
        <ecNumber evidence="2">2.7.13.3</ecNumber>
    </recommendedName>
</protein>
<feature type="domain" description="Response regulatory" evidence="15">
    <location>
        <begin position="718"/>
        <end position="836"/>
    </location>
</feature>
<feature type="domain" description="PAC" evidence="17">
    <location>
        <begin position="375"/>
        <end position="425"/>
    </location>
</feature>
<dbReference type="Pfam" id="PF03707">
    <property type="entry name" value="MHYT"/>
    <property type="match status" value="3"/>
</dbReference>
<gene>
    <name evidence="19" type="ORF">SAMN05444390_106175</name>
</gene>
<keyword evidence="4" id="KW-0808">Transferase</keyword>
<keyword evidence="3 11" id="KW-0597">Phosphoprotein</keyword>
<feature type="domain" description="MHYT" evidence="18">
    <location>
        <begin position="42"/>
        <end position="237"/>
    </location>
</feature>
<feature type="transmembrane region" description="Helical" evidence="12">
    <location>
        <begin position="210"/>
        <end position="231"/>
    </location>
</feature>
<dbReference type="AlphaFoldDB" id="A0A1H6DHN2"/>
<evidence type="ECO:0000256" key="2">
    <source>
        <dbReference type="ARBA" id="ARBA00012438"/>
    </source>
</evidence>
<dbReference type="PROSITE" id="PS50112">
    <property type="entry name" value="PAS"/>
    <property type="match status" value="1"/>
</dbReference>
<feature type="compositionally biased region" description="Polar residues" evidence="13">
    <location>
        <begin position="693"/>
        <end position="703"/>
    </location>
</feature>
<dbReference type="InterPro" id="IPR036890">
    <property type="entry name" value="HATPase_C_sf"/>
</dbReference>
<evidence type="ECO:0000256" key="8">
    <source>
        <dbReference type="ARBA" id="ARBA00023012"/>
    </source>
</evidence>
<dbReference type="NCBIfam" id="TIGR00229">
    <property type="entry name" value="sensory_box"/>
    <property type="match status" value="1"/>
</dbReference>
<evidence type="ECO:0000313" key="20">
    <source>
        <dbReference type="Proteomes" id="UP000236745"/>
    </source>
</evidence>
<dbReference type="Proteomes" id="UP000236745">
    <property type="component" value="Unassembled WGS sequence"/>
</dbReference>
<evidence type="ECO:0000259" key="15">
    <source>
        <dbReference type="PROSITE" id="PS50110"/>
    </source>
</evidence>
<feature type="domain" description="Histidine kinase" evidence="14">
    <location>
        <begin position="443"/>
        <end position="664"/>
    </location>
</feature>
<evidence type="ECO:0000256" key="1">
    <source>
        <dbReference type="ARBA" id="ARBA00000085"/>
    </source>
</evidence>
<evidence type="ECO:0000256" key="4">
    <source>
        <dbReference type="ARBA" id="ARBA00022679"/>
    </source>
</evidence>
<dbReference type="Pfam" id="PF00512">
    <property type="entry name" value="HisKA"/>
    <property type="match status" value="1"/>
</dbReference>
<keyword evidence="12" id="KW-0472">Membrane</keyword>
<dbReference type="InterPro" id="IPR005467">
    <property type="entry name" value="His_kinase_dom"/>
</dbReference>
<dbReference type="SMART" id="SM00388">
    <property type="entry name" value="HisKA"/>
    <property type="match status" value="1"/>
</dbReference>
<dbReference type="EC" id="2.7.13.3" evidence="2"/>
<dbReference type="Gene3D" id="1.10.287.130">
    <property type="match status" value="1"/>
</dbReference>
<dbReference type="PROSITE" id="PS50110">
    <property type="entry name" value="RESPONSE_REGULATORY"/>
    <property type="match status" value="1"/>
</dbReference>
<evidence type="ECO:0000259" key="14">
    <source>
        <dbReference type="PROSITE" id="PS50109"/>
    </source>
</evidence>
<dbReference type="InterPro" id="IPR013767">
    <property type="entry name" value="PAS_fold"/>
</dbReference>
<dbReference type="InterPro" id="IPR003661">
    <property type="entry name" value="HisK_dim/P_dom"/>
</dbReference>
<dbReference type="InterPro" id="IPR003594">
    <property type="entry name" value="HATPase_dom"/>
</dbReference>
<dbReference type="PROSITE" id="PS50924">
    <property type="entry name" value="MHYT"/>
    <property type="match status" value="1"/>
</dbReference>
<dbReference type="EMBL" id="FNVQ01000006">
    <property type="protein sequence ID" value="SEG84719.1"/>
    <property type="molecule type" value="Genomic_DNA"/>
</dbReference>
<dbReference type="SUPFAM" id="SSF55785">
    <property type="entry name" value="PYP-like sensor domain (PAS domain)"/>
    <property type="match status" value="1"/>
</dbReference>
<evidence type="ECO:0000259" key="16">
    <source>
        <dbReference type="PROSITE" id="PS50112"/>
    </source>
</evidence>
<dbReference type="PROSITE" id="PS50113">
    <property type="entry name" value="PAC"/>
    <property type="match status" value="1"/>
</dbReference>
<dbReference type="Pfam" id="PF02518">
    <property type="entry name" value="HATPase_c"/>
    <property type="match status" value="1"/>
</dbReference>
<dbReference type="SMART" id="SM00091">
    <property type="entry name" value="PAS"/>
    <property type="match status" value="1"/>
</dbReference>
<dbReference type="InterPro" id="IPR011006">
    <property type="entry name" value="CheY-like_superfamily"/>
</dbReference>
<dbReference type="InterPro" id="IPR005330">
    <property type="entry name" value="MHYT_dom"/>
</dbReference>
<evidence type="ECO:0000256" key="12">
    <source>
        <dbReference type="PROSITE-ProRule" id="PRU00244"/>
    </source>
</evidence>
<dbReference type="SUPFAM" id="SSF52172">
    <property type="entry name" value="CheY-like"/>
    <property type="match status" value="1"/>
</dbReference>